<name>A0A1J7IST8_9PEZI</name>
<dbReference type="InParanoid" id="A0A1J7IST8"/>
<keyword evidence="3" id="KW-1185">Reference proteome</keyword>
<keyword evidence="1" id="KW-0732">Signal</keyword>
<accession>A0A1J7IST8</accession>
<dbReference type="Proteomes" id="UP000182658">
    <property type="component" value="Unassembled WGS sequence"/>
</dbReference>
<evidence type="ECO:0000313" key="3">
    <source>
        <dbReference type="Proteomes" id="UP000182658"/>
    </source>
</evidence>
<evidence type="ECO:0000313" key="2">
    <source>
        <dbReference type="EMBL" id="OIW24161.1"/>
    </source>
</evidence>
<sequence length="105" mass="11381">MSVALLAVMEILIEIAPSAMSSKLQPSVERCIDAPQASDLGPDRHSLLWTARSNNAIHLTIDVVLLSIVGWSWVDDQASVARLKGCRLVEPGDQTFAGWIVSLLD</sequence>
<evidence type="ECO:0008006" key="4">
    <source>
        <dbReference type="Google" id="ProtNLM"/>
    </source>
</evidence>
<feature type="signal peptide" evidence="1">
    <location>
        <begin position="1"/>
        <end position="21"/>
    </location>
</feature>
<protein>
    <recommendedName>
        <fullName evidence="4">DUF1748-domain-containing protein</fullName>
    </recommendedName>
</protein>
<gene>
    <name evidence="2" type="ORF">CONLIGDRAFT_648954</name>
</gene>
<reference evidence="2 3" key="1">
    <citation type="submission" date="2016-10" db="EMBL/GenBank/DDBJ databases">
        <title>Draft genome sequence of Coniochaeta ligniaria NRRL30616, a lignocellulolytic fungus for bioabatement of inhibitors in plant biomass hydrolysates.</title>
        <authorList>
            <consortium name="DOE Joint Genome Institute"/>
            <person name="Jimenez D.J."/>
            <person name="Hector R.E."/>
            <person name="Riley R."/>
            <person name="Sun H."/>
            <person name="Grigoriev I.V."/>
            <person name="Van Elsas J.D."/>
            <person name="Nichols N.N."/>
        </authorList>
    </citation>
    <scope>NUCLEOTIDE SEQUENCE [LARGE SCALE GENOMIC DNA]</scope>
    <source>
        <strain evidence="2 3">NRRL 30616</strain>
    </source>
</reference>
<organism evidence="2 3">
    <name type="scientific">Coniochaeta ligniaria NRRL 30616</name>
    <dbReference type="NCBI Taxonomy" id="1408157"/>
    <lineage>
        <taxon>Eukaryota</taxon>
        <taxon>Fungi</taxon>
        <taxon>Dikarya</taxon>
        <taxon>Ascomycota</taxon>
        <taxon>Pezizomycotina</taxon>
        <taxon>Sordariomycetes</taxon>
        <taxon>Sordariomycetidae</taxon>
        <taxon>Coniochaetales</taxon>
        <taxon>Coniochaetaceae</taxon>
        <taxon>Coniochaeta</taxon>
    </lineage>
</organism>
<feature type="chain" id="PRO_5012634038" description="DUF1748-domain-containing protein" evidence="1">
    <location>
        <begin position="22"/>
        <end position="105"/>
    </location>
</feature>
<evidence type="ECO:0000256" key="1">
    <source>
        <dbReference type="SAM" id="SignalP"/>
    </source>
</evidence>
<proteinExistence type="predicted"/>
<dbReference type="EMBL" id="KV875104">
    <property type="protein sequence ID" value="OIW24161.1"/>
    <property type="molecule type" value="Genomic_DNA"/>
</dbReference>
<dbReference type="AlphaFoldDB" id="A0A1J7IST8"/>